<proteinExistence type="predicted"/>
<dbReference type="InterPro" id="IPR039384">
    <property type="entry name" value="HINT"/>
</dbReference>
<dbReference type="PRINTS" id="PR00332">
    <property type="entry name" value="HISTRIAD"/>
</dbReference>
<name>A0A1F6C4L9_9BACT</name>
<reference evidence="5 6" key="1">
    <citation type="journal article" date="2016" name="Nat. Commun.">
        <title>Thousands of microbial genomes shed light on interconnected biogeochemical processes in an aquifer system.</title>
        <authorList>
            <person name="Anantharaman K."/>
            <person name="Brown C.T."/>
            <person name="Hug L.A."/>
            <person name="Sharon I."/>
            <person name="Castelle C.J."/>
            <person name="Probst A.J."/>
            <person name="Thomas B.C."/>
            <person name="Singh A."/>
            <person name="Wilkins M.J."/>
            <person name="Karaoz U."/>
            <person name="Brodie E.L."/>
            <person name="Williams K.H."/>
            <person name="Hubbard S.S."/>
            <person name="Banfield J.F."/>
        </authorList>
    </citation>
    <scope>NUCLEOTIDE SEQUENCE [LARGE SCALE GENOMIC DNA]</scope>
</reference>
<feature type="active site" description="Tele-AMP-histidine intermediate" evidence="1">
    <location>
        <position position="99"/>
    </location>
</feature>
<evidence type="ECO:0000256" key="2">
    <source>
        <dbReference type="PIRSR" id="PIRSR601310-3"/>
    </source>
</evidence>
<dbReference type="CDD" id="cd01277">
    <property type="entry name" value="HINT_subgroup"/>
    <property type="match status" value="1"/>
</dbReference>
<dbReference type="PANTHER" id="PTHR46648">
    <property type="entry name" value="HIT FAMILY PROTEIN 1"/>
    <property type="match status" value="1"/>
</dbReference>
<organism evidence="5 6">
    <name type="scientific">Candidatus Kaiserbacteria bacterium RIFCSPHIGHO2_01_FULL_48_10</name>
    <dbReference type="NCBI Taxonomy" id="1798476"/>
    <lineage>
        <taxon>Bacteria</taxon>
        <taxon>Candidatus Kaiseribacteriota</taxon>
    </lineage>
</organism>
<protein>
    <recommendedName>
        <fullName evidence="4">HIT domain-containing protein</fullName>
    </recommendedName>
</protein>
<comment type="caution">
    <text evidence="5">The sequence shown here is derived from an EMBL/GenBank/DDBJ whole genome shotgun (WGS) entry which is preliminary data.</text>
</comment>
<dbReference type="Gene3D" id="3.30.428.10">
    <property type="entry name" value="HIT-like"/>
    <property type="match status" value="1"/>
</dbReference>
<dbReference type="EMBL" id="MFKP01000021">
    <property type="protein sequence ID" value="OGG44134.1"/>
    <property type="molecule type" value="Genomic_DNA"/>
</dbReference>
<evidence type="ECO:0000256" key="1">
    <source>
        <dbReference type="PIRSR" id="PIRSR601310-1"/>
    </source>
</evidence>
<evidence type="ECO:0000313" key="5">
    <source>
        <dbReference type="EMBL" id="OGG44134.1"/>
    </source>
</evidence>
<evidence type="ECO:0000313" key="6">
    <source>
        <dbReference type="Proteomes" id="UP000178249"/>
    </source>
</evidence>
<dbReference type="InterPro" id="IPR001310">
    <property type="entry name" value="Histidine_triad_HIT"/>
</dbReference>
<sequence>MENCVFCKIISGALPTEKIYEDEETFAFLDIKPINPGHVLVVSKAHYRNVFDLPEPVWLAMMKTTHRLVPIIKETTSAGGINISMNNERPAHQLVFHAHVHIIPRFEGDPYKTWVGKEYREGEKTLIAEKIKEQLEQSGAII</sequence>
<accession>A0A1F6C4L9</accession>
<dbReference type="Pfam" id="PF01230">
    <property type="entry name" value="HIT"/>
    <property type="match status" value="1"/>
</dbReference>
<dbReference type="PANTHER" id="PTHR46648:SF1">
    <property type="entry name" value="ADENOSINE 5'-MONOPHOSPHORAMIDASE HNT1"/>
    <property type="match status" value="1"/>
</dbReference>
<feature type="short sequence motif" description="Histidine triad motif" evidence="2 3">
    <location>
        <begin position="97"/>
        <end position="101"/>
    </location>
</feature>
<dbReference type="GO" id="GO:0003824">
    <property type="term" value="F:catalytic activity"/>
    <property type="evidence" value="ECO:0007669"/>
    <property type="project" value="InterPro"/>
</dbReference>
<dbReference type="InterPro" id="IPR011146">
    <property type="entry name" value="HIT-like"/>
</dbReference>
<gene>
    <name evidence="5" type="ORF">A2841_04000</name>
</gene>
<dbReference type="AlphaFoldDB" id="A0A1F6C4L9"/>
<feature type="domain" description="HIT" evidence="4">
    <location>
        <begin position="5"/>
        <end position="112"/>
    </location>
</feature>
<dbReference type="Proteomes" id="UP000178249">
    <property type="component" value="Unassembled WGS sequence"/>
</dbReference>
<dbReference type="SUPFAM" id="SSF54197">
    <property type="entry name" value="HIT-like"/>
    <property type="match status" value="1"/>
</dbReference>
<dbReference type="GO" id="GO:0009117">
    <property type="term" value="P:nucleotide metabolic process"/>
    <property type="evidence" value="ECO:0007669"/>
    <property type="project" value="TreeGrafter"/>
</dbReference>
<dbReference type="PROSITE" id="PS51084">
    <property type="entry name" value="HIT_2"/>
    <property type="match status" value="1"/>
</dbReference>
<evidence type="ECO:0000259" key="4">
    <source>
        <dbReference type="PROSITE" id="PS51084"/>
    </source>
</evidence>
<dbReference type="InterPro" id="IPR036265">
    <property type="entry name" value="HIT-like_sf"/>
</dbReference>
<evidence type="ECO:0000256" key="3">
    <source>
        <dbReference type="PROSITE-ProRule" id="PRU00464"/>
    </source>
</evidence>